<feature type="compositionally biased region" description="Low complexity" evidence="7">
    <location>
        <begin position="1107"/>
        <end position="1128"/>
    </location>
</feature>
<dbReference type="InterPro" id="IPR022113">
    <property type="entry name" value="TMEM131L_N"/>
</dbReference>
<evidence type="ECO:0000256" key="4">
    <source>
        <dbReference type="ARBA" id="ARBA00022729"/>
    </source>
</evidence>
<feature type="transmembrane region" description="Helical" evidence="8">
    <location>
        <begin position="28"/>
        <end position="49"/>
    </location>
</feature>
<feature type="region of interest" description="Disordered" evidence="7">
    <location>
        <begin position="976"/>
        <end position="996"/>
    </location>
</feature>
<feature type="domain" description="Transmembrane protein 131-like N-terminal" evidence="9">
    <location>
        <begin position="220"/>
        <end position="303"/>
    </location>
</feature>
<feature type="domain" description="DUF7579" evidence="10">
    <location>
        <begin position="476"/>
        <end position="594"/>
    </location>
</feature>
<comment type="similarity">
    <text evidence="2">Belongs to the TMEM131 family.</text>
</comment>
<keyword evidence="3 8" id="KW-0812">Transmembrane</keyword>
<evidence type="ECO:0000313" key="13">
    <source>
        <dbReference type="Proteomes" id="UP001187471"/>
    </source>
</evidence>
<evidence type="ECO:0000256" key="1">
    <source>
        <dbReference type="ARBA" id="ARBA00004479"/>
    </source>
</evidence>
<feature type="compositionally biased region" description="Polar residues" evidence="7">
    <location>
        <begin position="1096"/>
        <end position="1106"/>
    </location>
</feature>
<dbReference type="InterPro" id="IPR056001">
    <property type="entry name" value="DUF7579"/>
</dbReference>
<feature type="compositionally biased region" description="Polar residues" evidence="7">
    <location>
        <begin position="986"/>
        <end position="996"/>
    </location>
</feature>
<dbReference type="Pfam" id="PF24501">
    <property type="entry name" value="Ig_TMEM131L_5"/>
    <property type="match status" value="1"/>
</dbReference>
<feature type="region of interest" description="Disordered" evidence="7">
    <location>
        <begin position="1057"/>
        <end position="1076"/>
    </location>
</feature>
<comment type="subcellular location">
    <subcellularLocation>
        <location evidence="1">Membrane</location>
        <topology evidence="1">Single-pass type I membrane protein</topology>
    </subcellularLocation>
</comment>
<evidence type="ECO:0000256" key="8">
    <source>
        <dbReference type="SAM" id="Phobius"/>
    </source>
</evidence>
<evidence type="ECO:0000256" key="3">
    <source>
        <dbReference type="ARBA" id="ARBA00022692"/>
    </source>
</evidence>
<keyword evidence="4" id="KW-0732">Signal</keyword>
<dbReference type="InterPro" id="IPR055437">
    <property type="entry name" value="TMEM131L_Ig_5"/>
</dbReference>
<dbReference type="PANTHER" id="PTHR22050:SF0">
    <property type="entry name" value="TRANSMEMBRANE PROTEIN 131 HOMOLOG"/>
    <property type="match status" value="1"/>
</dbReference>
<keyword evidence="5 8" id="KW-1133">Transmembrane helix</keyword>
<evidence type="ECO:0000256" key="7">
    <source>
        <dbReference type="SAM" id="MobiDB-lite"/>
    </source>
</evidence>
<organism evidence="12 13">
    <name type="scientific">Escallonia rubra</name>
    <dbReference type="NCBI Taxonomy" id="112253"/>
    <lineage>
        <taxon>Eukaryota</taxon>
        <taxon>Viridiplantae</taxon>
        <taxon>Streptophyta</taxon>
        <taxon>Embryophyta</taxon>
        <taxon>Tracheophyta</taxon>
        <taxon>Spermatophyta</taxon>
        <taxon>Magnoliopsida</taxon>
        <taxon>eudicotyledons</taxon>
        <taxon>Gunneridae</taxon>
        <taxon>Pentapetalae</taxon>
        <taxon>asterids</taxon>
        <taxon>campanulids</taxon>
        <taxon>Escalloniales</taxon>
        <taxon>Escalloniaceae</taxon>
        <taxon>Escallonia</taxon>
    </lineage>
</organism>
<evidence type="ECO:0000313" key="12">
    <source>
        <dbReference type="EMBL" id="KAK2967554.1"/>
    </source>
</evidence>
<gene>
    <name evidence="12" type="ORF">RJ640_030425</name>
</gene>
<dbReference type="EMBL" id="JAVXUO010003001">
    <property type="protein sequence ID" value="KAK2967554.1"/>
    <property type="molecule type" value="Genomic_DNA"/>
</dbReference>
<accession>A0AA88QLS7</accession>
<keyword evidence="6 8" id="KW-0472">Membrane</keyword>
<sequence>MASQTLAETATASARPRQLSAMSHHRRFWYLNEALQFVAILLCSLLYLATCGQCSMNEIPSQVEYDACGSYRENVISDYQDAFGVDISPGVVHRNSIFEQSVEDVCTSSNLFCFPSTLPGFSSEENMAESVAQEVSSSNSSWSASCGLFRLLGGRVVSCSSNSREGMHDLSCHQSSSSNESGVSSCIGPLVDQKPPSPGRGENSVGINSVILDGSLSLNVDIRPTLLDWGQTNLYFPSLAYLTVANTHSGNILNVYEPYCTNSQFYASNFSELILGPGEVASICFVFLPTSLGLSSAHLILQTSFGGFFIQARGFAIESPYGIQPITMDIHSSGRWRKNLSLFNPFDETLYVEGLTAWISYSEANTSHSTKAICHITRSEGSADLSVRSVNEWFDVKGGADGLPVMAVRPHRNWEVRPHSSETIMEIDFPYHSQGKVLGAFCMQLLRSSKDKVDTVMVPLEAELGRKQTYDDLTSPVSVSLEVLGPCEASGTVVVALSLKNSASYLLSVVKISGTGESTNLQIKYMEGLLLFPSTVTQAAVVTYTPIAIPLHDTSAKVPNANINCGLLVLMNDSSSPHIVISCSDIDTFCSRNESDSSVGDEHLSEKAEYSMARTWSLDRGMQSPSWMKALEIAEADEMILGNWRSQGTVSGMSVLDDQELLFTVVPVGSYSSKWVTVRNPSHLPVLMQLILNSGEIIDECRDPDRLLHPSSSSSLVRKEHNAPRRYGFSIAENALTEAYVHPNGMATFGPIFFHPSSRCGWSSSALIRNNLSGVEWLSLRGFGGSHSLVLFEGSEPVQTIEFKFSMPSPFNLSPADMEDTTHACSRPFSKELYAKNTGDLPLEVSKIEISGADCRLDGFIVRNCKGFALEPGESTKLVISYQTDLSAAVVQRDLELALTTGIIVIPMKVSLPTCMLNFCKTSILWTRVKKSSVAFLLASSILLLVFCCILPQAMVFGSQEFKSVESSIATIRRAGNSSRVHRNQENGNNFDKPTKINSILRPIGEEDTVLLESVGKHPDGQGVAVKQGKSGQRVNSTLDCHTDCLPHNKKLVALPSSSLSKSVDCSDKHEASEPGNLTVKVGKEKGRRRRKKRSSNTGFTVQFEVSSSQSGNSTPSSPLSPVTSFTPKRSWPLSPDVDQFAETKNPFANVTDRRCEKSSDNQPTSKANVLERKICLNSGSTRMSCPTEEKHFATRKTACRPALSLSATFPSTGRSAPDLMCPSPVLTSTSPIAPYARAPGSKLYDGMTCKTEEKTRQEDGPKYDIWGDHLFGLHLTGRSKSSAISPLSKESTSNSFFVRDPQTLMTNSRIKSVGSLQEG</sequence>
<dbReference type="InterPro" id="IPR039877">
    <property type="entry name" value="TMEM131-like"/>
</dbReference>
<feature type="domain" description="TMEM131L fifth Ig-like" evidence="11">
    <location>
        <begin position="837"/>
        <end position="902"/>
    </location>
</feature>
<evidence type="ECO:0000256" key="2">
    <source>
        <dbReference type="ARBA" id="ARBA00006682"/>
    </source>
</evidence>
<evidence type="ECO:0008006" key="14">
    <source>
        <dbReference type="Google" id="ProtNLM"/>
    </source>
</evidence>
<evidence type="ECO:0000259" key="9">
    <source>
        <dbReference type="Pfam" id="PF12371"/>
    </source>
</evidence>
<comment type="caution">
    <text evidence="12">The sequence shown here is derived from an EMBL/GenBank/DDBJ whole genome shotgun (WGS) entry which is preliminary data.</text>
</comment>
<dbReference type="GO" id="GO:0016020">
    <property type="term" value="C:membrane"/>
    <property type="evidence" value="ECO:0007669"/>
    <property type="project" value="UniProtKB-SubCell"/>
</dbReference>
<feature type="transmembrane region" description="Helical" evidence="8">
    <location>
        <begin position="932"/>
        <end position="955"/>
    </location>
</feature>
<dbReference type="PANTHER" id="PTHR22050">
    <property type="entry name" value="RW1 PROTEIN HOMOLOG"/>
    <property type="match status" value="1"/>
</dbReference>
<evidence type="ECO:0000259" key="10">
    <source>
        <dbReference type="Pfam" id="PF24474"/>
    </source>
</evidence>
<evidence type="ECO:0000256" key="6">
    <source>
        <dbReference type="ARBA" id="ARBA00023136"/>
    </source>
</evidence>
<name>A0AA88QLS7_9ASTE</name>
<evidence type="ECO:0000256" key="5">
    <source>
        <dbReference type="ARBA" id="ARBA00022989"/>
    </source>
</evidence>
<dbReference type="Pfam" id="PF12371">
    <property type="entry name" value="TMEM131_like_N"/>
    <property type="match status" value="1"/>
</dbReference>
<feature type="transmembrane region" description="Helical" evidence="8">
    <location>
        <begin position="897"/>
        <end position="920"/>
    </location>
</feature>
<feature type="compositionally biased region" description="Basic residues" evidence="7">
    <location>
        <begin position="1086"/>
        <end position="1095"/>
    </location>
</feature>
<evidence type="ECO:0000259" key="11">
    <source>
        <dbReference type="Pfam" id="PF24501"/>
    </source>
</evidence>
<feature type="region of interest" description="Disordered" evidence="7">
    <location>
        <begin position="1083"/>
        <end position="1140"/>
    </location>
</feature>
<reference evidence="12" key="1">
    <citation type="submission" date="2022-12" db="EMBL/GenBank/DDBJ databases">
        <title>Draft genome assemblies for two species of Escallonia (Escalloniales).</title>
        <authorList>
            <person name="Chanderbali A."/>
            <person name="Dervinis C."/>
            <person name="Anghel I."/>
            <person name="Soltis D."/>
            <person name="Soltis P."/>
            <person name="Zapata F."/>
        </authorList>
    </citation>
    <scope>NUCLEOTIDE SEQUENCE</scope>
    <source>
        <strain evidence="12">UCBG92.1500</strain>
        <tissue evidence="12">Leaf</tissue>
    </source>
</reference>
<dbReference type="Proteomes" id="UP001187471">
    <property type="component" value="Unassembled WGS sequence"/>
</dbReference>
<dbReference type="Pfam" id="PF24474">
    <property type="entry name" value="DUF7579"/>
    <property type="match status" value="1"/>
</dbReference>
<keyword evidence="13" id="KW-1185">Reference proteome</keyword>
<protein>
    <recommendedName>
        <fullName evidence="14">Transmembrane protein 131-like N-terminal domain-containing protein</fullName>
    </recommendedName>
</protein>
<proteinExistence type="inferred from homology"/>